<dbReference type="Proteomes" id="UP000452188">
    <property type="component" value="Unassembled WGS sequence"/>
</dbReference>
<dbReference type="AlphaFoldDB" id="A0AAW9U8P4"/>
<evidence type="ECO:0000313" key="2">
    <source>
        <dbReference type="Proteomes" id="UP000452188"/>
    </source>
</evidence>
<reference evidence="1 2" key="1">
    <citation type="submission" date="2019-11" db="EMBL/GenBank/DDBJ databases">
        <title>Draft genome sequence of 12 host-associated Lactobacillus reuteri rodent strains.</title>
        <authorList>
            <person name="Zhang S."/>
            <person name="Ozcam M."/>
            <person name="Van Pijkeren J.P."/>
        </authorList>
    </citation>
    <scope>NUCLEOTIDE SEQUENCE [LARGE SCALE GENOMIC DNA]</scope>
    <source>
        <strain evidence="1 2">6799jm-1</strain>
    </source>
</reference>
<name>A0AAW9U8P4_LIMRT</name>
<evidence type="ECO:0000313" key="1">
    <source>
        <dbReference type="EMBL" id="MRG74567.1"/>
    </source>
</evidence>
<organism evidence="1 2">
    <name type="scientific">Limosilactobacillus reuteri</name>
    <name type="common">Lactobacillus reuteri</name>
    <dbReference type="NCBI Taxonomy" id="1598"/>
    <lineage>
        <taxon>Bacteria</taxon>
        <taxon>Bacillati</taxon>
        <taxon>Bacillota</taxon>
        <taxon>Bacilli</taxon>
        <taxon>Lactobacillales</taxon>
        <taxon>Lactobacillaceae</taxon>
        <taxon>Limosilactobacillus</taxon>
    </lineage>
</organism>
<protein>
    <recommendedName>
        <fullName evidence="3">AP2 domain-containing protein</fullName>
    </recommendedName>
</protein>
<proteinExistence type="predicted"/>
<comment type="caution">
    <text evidence="1">The sequence shown here is derived from an EMBL/GenBank/DDBJ whole genome shotgun (WGS) entry which is preliminary data.</text>
</comment>
<sequence>MKEAECYPGKRVGRLTLIEKRRIPNGRYTRGGWLCRCDCGTEKVFRTDGLGVNKSRSTLSCGCYNAELVQGNNFHKKYKTADSQKDSKYHRLYHTWAHMRQRCMNSNDKAYPKYGGRGISVCTEWNDYKNFKKWALENGFDINKTGIEQSIDRIDVNGNYEPQNCRWVDRYVQANNKRNNVYIKVCGKYYTYGELARETGIDRLTLYARYKHGKRNEELIAPINENMSHKRKELTAA</sequence>
<accession>A0AAW9U8P4</accession>
<dbReference type="RefSeq" id="WP_019253522.1">
    <property type="nucleotide sequence ID" value="NZ_LT600330.1"/>
</dbReference>
<gene>
    <name evidence="1" type="ORF">GIX79_02075</name>
</gene>
<evidence type="ECO:0008006" key="3">
    <source>
        <dbReference type="Google" id="ProtNLM"/>
    </source>
</evidence>
<dbReference type="EMBL" id="WJMV01000003">
    <property type="protein sequence ID" value="MRG74567.1"/>
    <property type="molecule type" value="Genomic_DNA"/>
</dbReference>